<proteinExistence type="predicted"/>
<dbReference type="AlphaFoldDB" id="A0A4Z1P292"/>
<comment type="caution">
    <text evidence="2">The sequence shown here is derived from an EMBL/GenBank/DDBJ whole genome shotgun (WGS) entry which is preliminary data.</text>
</comment>
<evidence type="ECO:0000256" key="1">
    <source>
        <dbReference type="SAM" id="MobiDB-lite"/>
    </source>
</evidence>
<protein>
    <submittedName>
        <fullName evidence="2">Uncharacterized protein</fullName>
    </submittedName>
</protein>
<keyword evidence="3" id="KW-1185">Reference proteome</keyword>
<organism evidence="2 3">
    <name type="scientific">Venturia nashicola</name>
    <dbReference type="NCBI Taxonomy" id="86259"/>
    <lineage>
        <taxon>Eukaryota</taxon>
        <taxon>Fungi</taxon>
        <taxon>Dikarya</taxon>
        <taxon>Ascomycota</taxon>
        <taxon>Pezizomycotina</taxon>
        <taxon>Dothideomycetes</taxon>
        <taxon>Pleosporomycetidae</taxon>
        <taxon>Venturiales</taxon>
        <taxon>Venturiaceae</taxon>
        <taxon>Venturia</taxon>
    </lineage>
</organism>
<evidence type="ECO:0000313" key="2">
    <source>
        <dbReference type="EMBL" id="TID22787.1"/>
    </source>
</evidence>
<feature type="region of interest" description="Disordered" evidence="1">
    <location>
        <begin position="1"/>
        <end position="58"/>
    </location>
</feature>
<accession>A0A4Z1P292</accession>
<reference evidence="2 3" key="1">
    <citation type="submission" date="2019-04" db="EMBL/GenBank/DDBJ databases">
        <title>High contiguity whole genome sequence and gene annotation resource for two Venturia nashicola isolates.</title>
        <authorList>
            <person name="Prokchorchik M."/>
            <person name="Won K."/>
            <person name="Lee Y."/>
            <person name="Choi E.D."/>
            <person name="Segonzac C."/>
            <person name="Sohn K.H."/>
        </authorList>
    </citation>
    <scope>NUCLEOTIDE SEQUENCE [LARGE SCALE GENOMIC DNA]</scope>
    <source>
        <strain evidence="2 3">PRI2</strain>
    </source>
</reference>
<dbReference type="Proteomes" id="UP000298493">
    <property type="component" value="Unassembled WGS sequence"/>
</dbReference>
<feature type="compositionally biased region" description="Polar residues" evidence="1">
    <location>
        <begin position="23"/>
        <end position="32"/>
    </location>
</feature>
<dbReference type="EMBL" id="SNSC02000007">
    <property type="protein sequence ID" value="TID22787.1"/>
    <property type="molecule type" value="Genomic_DNA"/>
</dbReference>
<evidence type="ECO:0000313" key="3">
    <source>
        <dbReference type="Proteomes" id="UP000298493"/>
    </source>
</evidence>
<name>A0A4Z1P292_9PEZI</name>
<feature type="compositionally biased region" description="Low complexity" evidence="1">
    <location>
        <begin position="1"/>
        <end position="17"/>
    </location>
</feature>
<sequence>MTDTSSVSKTTSQQTSTPHQFLPESQASSIQSWARDVPSRLAAPERPPNGYQIDTSTYSSSDPAIQAYLRLKLALLTKLH</sequence>
<gene>
    <name evidence="2" type="ORF">E6O75_ATG01961</name>
</gene>